<evidence type="ECO:0008006" key="3">
    <source>
        <dbReference type="Google" id="ProtNLM"/>
    </source>
</evidence>
<gene>
    <name evidence="1" type="ORF">ACFQPB_08035</name>
</gene>
<proteinExistence type="predicted"/>
<comment type="caution">
    <text evidence="1">The sequence shown here is derived from an EMBL/GenBank/DDBJ whole genome shotgun (WGS) entry which is preliminary data.</text>
</comment>
<name>A0ABW2QII3_9BURK</name>
<evidence type="ECO:0000313" key="2">
    <source>
        <dbReference type="Proteomes" id="UP001596501"/>
    </source>
</evidence>
<evidence type="ECO:0000313" key="1">
    <source>
        <dbReference type="EMBL" id="MFC7408807.1"/>
    </source>
</evidence>
<protein>
    <recommendedName>
        <fullName evidence="3">Alpha/beta hydrolase</fullName>
    </recommendedName>
</protein>
<reference evidence="2" key="1">
    <citation type="journal article" date="2019" name="Int. J. Syst. Evol. Microbiol.">
        <title>The Global Catalogue of Microorganisms (GCM) 10K type strain sequencing project: providing services to taxonomists for standard genome sequencing and annotation.</title>
        <authorList>
            <consortium name="The Broad Institute Genomics Platform"/>
            <consortium name="The Broad Institute Genome Sequencing Center for Infectious Disease"/>
            <person name="Wu L."/>
            <person name="Ma J."/>
        </authorList>
    </citation>
    <scope>NUCLEOTIDE SEQUENCE [LARGE SCALE GENOMIC DNA]</scope>
    <source>
        <strain evidence="2">CGMCC 1.12371</strain>
    </source>
</reference>
<dbReference type="RefSeq" id="WP_382221633.1">
    <property type="nucleotide sequence ID" value="NZ_JBHTCA010000004.1"/>
</dbReference>
<organism evidence="1 2">
    <name type="scientific">Hydrogenophaga atypica</name>
    <dbReference type="NCBI Taxonomy" id="249409"/>
    <lineage>
        <taxon>Bacteria</taxon>
        <taxon>Pseudomonadati</taxon>
        <taxon>Pseudomonadota</taxon>
        <taxon>Betaproteobacteria</taxon>
        <taxon>Burkholderiales</taxon>
        <taxon>Comamonadaceae</taxon>
        <taxon>Hydrogenophaga</taxon>
    </lineage>
</organism>
<dbReference type="SUPFAM" id="SSF53474">
    <property type="entry name" value="alpha/beta-Hydrolases"/>
    <property type="match status" value="1"/>
</dbReference>
<accession>A0ABW2QII3</accession>
<sequence>MLIMLPGALMTPQHMRAAGLFVEVAQRALALDLIAPDLHAEGADNRVALQRLEQDWLAPARERYQRVWLGGISRGGQLALSFLAGRHGTMHGLCLLAPYAGGRITTNAIRRAGGLHAWQPPADQQSDPDVRLWTWLKTPLPAVPVFMGYGEQDRFADGMQMLATQLPTATHVTVSGGHDWAAWLPLWQGFLDQRHFPVLT</sequence>
<keyword evidence="2" id="KW-1185">Reference proteome</keyword>
<dbReference type="Gene3D" id="3.40.50.1820">
    <property type="entry name" value="alpha/beta hydrolase"/>
    <property type="match status" value="1"/>
</dbReference>
<dbReference type="InterPro" id="IPR029058">
    <property type="entry name" value="AB_hydrolase_fold"/>
</dbReference>
<dbReference type="Proteomes" id="UP001596501">
    <property type="component" value="Unassembled WGS sequence"/>
</dbReference>
<dbReference type="EMBL" id="JBHTCA010000004">
    <property type="protein sequence ID" value="MFC7408807.1"/>
    <property type="molecule type" value="Genomic_DNA"/>
</dbReference>